<keyword evidence="1" id="KW-0732">Signal</keyword>
<dbReference type="Proteomes" id="UP000198641">
    <property type="component" value="Unassembled WGS sequence"/>
</dbReference>
<name>A0A1G7V3W5_9GAMM</name>
<dbReference type="SUPFAM" id="SSF56935">
    <property type="entry name" value="Porins"/>
    <property type="match status" value="1"/>
</dbReference>
<accession>A0A1G7V3W5</accession>
<dbReference type="AlphaFoldDB" id="A0A1G7V3W5"/>
<dbReference type="EMBL" id="FNCI01000018">
    <property type="protein sequence ID" value="SDG54463.1"/>
    <property type="molecule type" value="Genomic_DNA"/>
</dbReference>
<evidence type="ECO:0000313" key="2">
    <source>
        <dbReference type="EMBL" id="SDG54463.1"/>
    </source>
</evidence>
<organism evidence="2 3">
    <name type="scientific">Onishia taeanensis</name>
    <dbReference type="NCBI Taxonomy" id="284577"/>
    <lineage>
        <taxon>Bacteria</taxon>
        <taxon>Pseudomonadati</taxon>
        <taxon>Pseudomonadota</taxon>
        <taxon>Gammaproteobacteria</taxon>
        <taxon>Oceanospirillales</taxon>
        <taxon>Halomonadaceae</taxon>
        <taxon>Onishia</taxon>
    </lineage>
</organism>
<feature type="chain" id="PRO_5011758472" evidence="1">
    <location>
        <begin position="23"/>
        <end position="184"/>
    </location>
</feature>
<dbReference type="RefSeq" id="WP_245696557.1">
    <property type="nucleotide sequence ID" value="NZ_FNCI01000018.1"/>
</dbReference>
<sequence length="184" mass="19075">MKLTPLLLCGTALLAATLTCQAGSLDLNLSDEAVQFEGAGEIAPGIALGAGVLDSDDRGDTTEGHVQLLGVDRNSRYDMGLGARWTQLDTDFGDGGGLGLGGYGYAYVPSLPAMSVGGYAFYTPDVATAGDLEDSAEYGVRARYAFAPNVDGYVGYRRLRGDFDGTGGARTLDSGANIGVRLNF</sequence>
<protein>
    <submittedName>
        <fullName evidence="2">YfaZ</fullName>
    </submittedName>
</protein>
<feature type="signal peptide" evidence="1">
    <location>
        <begin position="1"/>
        <end position="22"/>
    </location>
</feature>
<reference evidence="2 3" key="1">
    <citation type="submission" date="2016-10" db="EMBL/GenBank/DDBJ databases">
        <authorList>
            <person name="de Groot N.N."/>
        </authorList>
    </citation>
    <scope>NUCLEOTIDE SEQUENCE [LARGE SCALE GENOMIC DNA]</scope>
    <source>
        <strain evidence="2 3">BH539</strain>
    </source>
</reference>
<evidence type="ECO:0000313" key="3">
    <source>
        <dbReference type="Proteomes" id="UP000198641"/>
    </source>
</evidence>
<gene>
    <name evidence="2" type="ORF">SAMN05216571_11868</name>
</gene>
<dbReference type="Pfam" id="PF07437">
    <property type="entry name" value="YfaZ"/>
    <property type="match status" value="1"/>
</dbReference>
<dbReference type="STRING" id="284577.SAMN05216571_11868"/>
<dbReference type="InterPro" id="IPR009998">
    <property type="entry name" value="YfaZ"/>
</dbReference>
<proteinExistence type="predicted"/>
<keyword evidence="3" id="KW-1185">Reference proteome</keyword>
<evidence type="ECO:0000256" key="1">
    <source>
        <dbReference type="SAM" id="SignalP"/>
    </source>
</evidence>